<evidence type="ECO:0000313" key="1">
    <source>
        <dbReference type="EMBL" id="SVC14424.1"/>
    </source>
</evidence>
<reference evidence="1" key="1">
    <citation type="submission" date="2018-05" db="EMBL/GenBank/DDBJ databases">
        <authorList>
            <person name="Lanie J.A."/>
            <person name="Ng W.-L."/>
            <person name="Kazmierczak K.M."/>
            <person name="Andrzejewski T.M."/>
            <person name="Davidsen T.M."/>
            <person name="Wayne K.J."/>
            <person name="Tettelin H."/>
            <person name="Glass J.I."/>
            <person name="Rusch D."/>
            <person name="Podicherti R."/>
            <person name="Tsui H.-C.T."/>
            <person name="Winkler M.E."/>
        </authorList>
    </citation>
    <scope>NUCLEOTIDE SEQUENCE</scope>
</reference>
<gene>
    <name evidence="1" type="ORF">METZ01_LOCUS267278</name>
</gene>
<organism evidence="1">
    <name type="scientific">marine metagenome</name>
    <dbReference type="NCBI Taxonomy" id="408172"/>
    <lineage>
        <taxon>unclassified sequences</taxon>
        <taxon>metagenomes</taxon>
        <taxon>ecological metagenomes</taxon>
    </lineage>
</organism>
<accession>A0A382JPM3</accession>
<proteinExistence type="predicted"/>
<protein>
    <submittedName>
        <fullName evidence="1">Uncharacterized protein</fullName>
    </submittedName>
</protein>
<feature type="non-terminal residue" evidence="1">
    <location>
        <position position="24"/>
    </location>
</feature>
<dbReference type="AlphaFoldDB" id="A0A382JPM3"/>
<sequence>MPKAFLPQVKSSSSSWAVDSEIVQ</sequence>
<dbReference type="EMBL" id="UINC01075841">
    <property type="protein sequence ID" value="SVC14424.1"/>
    <property type="molecule type" value="Genomic_DNA"/>
</dbReference>
<name>A0A382JPM3_9ZZZZ</name>